<proteinExistence type="predicted"/>
<name>A1ZLY7_MICM2</name>
<dbReference type="EMBL" id="AAWS01000015">
    <property type="protein sequence ID" value="EAY28519.1"/>
    <property type="molecule type" value="Genomic_DNA"/>
</dbReference>
<accession>A1ZLY7</accession>
<dbReference type="eggNOG" id="ENOG503477S">
    <property type="taxonomic scope" value="Bacteria"/>
</dbReference>
<evidence type="ECO:0000313" key="1">
    <source>
        <dbReference type="EMBL" id="EAY28519.1"/>
    </source>
</evidence>
<dbReference type="Proteomes" id="UP000004095">
    <property type="component" value="Unassembled WGS sequence"/>
</dbReference>
<organism evidence="1 2">
    <name type="scientific">Microscilla marina ATCC 23134</name>
    <dbReference type="NCBI Taxonomy" id="313606"/>
    <lineage>
        <taxon>Bacteria</taxon>
        <taxon>Pseudomonadati</taxon>
        <taxon>Bacteroidota</taxon>
        <taxon>Cytophagia</taxon>
        <taxon>Cytophagales</taxon>
        <taxon>Microscillaceae</taxon>
        <taxon>Microscilla</taxon>
    </lineage>
</organism>
<protein>
    <submittedName>
        <fullName evidence="1">Uncharacterized protein</fullName>
    </submittedName>
</protein>
<reference evidence="1 2" key="1">
    <citation type="submission" date="2007-01" db="EMBL/GenBank/DDBJ databases">
        <authorList>
            <person name="Haygood M."/>
            <person name="Podell S."/>
            <person name="Anderson C."/>
            <person name="Hopkinson B."/>
            <person name="Roe K."/>
            <person name="Barbeau K."/>
            <person name="Gaasterland T."/>
            <person name="Ferriera S."/>
            <person name="Johnson J."/>
            <person name="Kravitz S."/>
            <person name="Beeson K."/>
            <person name="Sutton G."/>
            <person name="Rogers Y.-H."/>
            <person name="Friedman R."/>
            <person name="Frazier M."/>
            <person name="Venter J.C."/>
        </authorList>
    </citation>
    <scope>NUCLEOTIDE SEQUENCE [LARGE SCALE GENOMIC DNA]</scope>
    <source>
        <strain evidence="1 2">ATCC 23134</strain>
    </source>
</reference>
<keyword evidence="2" id="KW-1185">Reference proteome</keyword>
<gene>
    <name evidence="1" type="ORF">M23134_04366</name>
</gene>
<sequence>MINHQTEDGLLKSLFPVALRSEGLGFIEQVPLNQHIQIKGGTLERAPKLNALKIEGLDEIQNLREVLVVHLEQDIEGISTKHRTPEVAILLLQEFESTFRLQIWLIELKTSITNRSLDSIEAKFRCAMNRMYMLLNFLDYTDYGDHKNIYMTFKGLVLYNNDHTKTEDDRILYQILKHYREGTITHKRDVTLRCDTLLSENDKIQVKFIQNTTTNLHNFVLSLKELMRNPL</sequence>
<comment type="caution">
    <text evidence="1">The sequence shown here is derived from an EMBL/GenBank/DDBJ whole genome shotgun (WGS) entry which is preliminary data.</text>
</comment>
<evidence type="ECO:0000313" key="2">
    <source>
        <dbReference type="Proteomes" id="UP000004095"/>
    </source>
</evidence>
<dbReference type="AlphaFoldDB" id="A1ZLY7"/>